<evidence type="ECO:0008006" key="4">
    <source>
        <dbReference type="Google" id="ProtNLM"/>
    </source>
</evidence>
<evidence type="ECO:0000313" key="2">
    <source>
        <dbReference type="EnsemblPlants" id="KQL10216"/>
    </source>
</evidence>
<reference evidence="3" key="1">
    <citation type="journal article" date="2012" name="Nat. Biotechnol.">
        <title>Reference genome sequence of the model plant Setaria.</title>
        <authorList>
            <person name="Bennetzen J.L."/>
            <person name="Schmutz J."/>
            <person name="Wang H."/>
            <person name="Percifield R."/>
            <person name="Hawkins J."/>
            <person name="Pontaroli A.C."/>
            <person name="Estep M."/>
            <person name="Feng L."/>
            <person name="Vaughn J.N."/>
            <person name="Grimwood J."/>
            <person name="Jenkins J."/>
            <person name="Barry K."/>
            <person name="Lindquist E."/>
            <person name="Hellsten U."/>
            <person name="Deshpande S."/>
            <person name="Wang X."/>
            <person name="Wu X."/>
            <person name="Mitros T."/>
            <person name="Triplett J."/>
            <person name="Yang X."/>
            <person name="Ye C.Y."/>
            <person name="Mauro-Herrera M."/>
            <person name="Wang L."/>
            <person name="Li P."/>
            <person name="Sharma M."/>
            <person name="Sharma R."/>
            <person name="Ronald P.C."/>
            <person name="Panaud O."/>
            <person name="Kellogg E.A."/>
            <person name="Brutnell T.P."/>
            <person name="Doust A.N."/>
            <person name="Tuskan G.A."/>
            <person name="Rokhsar D."/>
            <person name="Devos K.M."/>
        </authorList>
    </citation>
    <scope>NUCLEOTIDE SEQUENCE [LARGE SCALE GENOMIC DNA]</scope>
    <source>
        <strain evidence="3">cv. Yugu1</strain>
    </source>
</reference>
<evidence type="ECO:0000256" key="1">
    <source>
        <dbReference type="SAM" id="MobiDB-lite"/>
    </source>
</evidence>
<sequence length="478" mass="51793">DALLKDASLAAVQRCNHVTSLASSLGTTSPRLAQAPQLEAPPPRVVLALSLEEPSTRIVLRPTDRPCVRRGPDAEGWWTAESRCTRRARLRAAHPPRRPVQGRCFNCFSSEHRAAGYRSAPRCFHCRVIGHRSYVCRRQPSAPHPESSSGHWMVWRGSSGTMTTAPKPGAACGCWCCQASSSVPNTSPDEVVAGDAPLSASSDEEQAPMVRPQWIIDRSVTLVQREKELSRALVVSVFGNYLNESPESIKATIAQRFGLDKEDLAVPSLIEAPQLVAIFPGLSTFRSSAPVARESSSGEDGPLVNSRVVSAGGLDDGPDETAQLLVDDPVTENFLMDHPFRPSTTVEQLNRTAAPPTSTFGGSGIGALRVRKPTEMLLPQPVIHKRRIKAVAPGSLPRRSRRVAGADPCSPGPITTESQRRVMRCLGFECKAKIDPKTQDAYFKIMGSRFADNHVAAMAAIFGWSLEEDSQVRAGDIL</sequence>
<dbReference type="AlphaFoldDB" id="K3Y3Q3"/>
<protein>
    <recommendedName>
        <fullName evidence="4">CCHC-type domain-containing protein</fullName>
    </recommendedName>
</protein>
<dbReference type="EnsemblPlants" id="KQL10216">
    <property type="protein sequence ID" value="KQL10216"/>
    <property type="gene ID" value="SETIT_008841mg"/>
</dbReference>
<dbReference type="FunCoup" id="K3Y3Q3">
    <property type="interactions" value="482"/>
</dbReference>
<feature type="region of interest" description="Disordered" evidence="1">
    <location>
        <begin position="394"/>
        <end position="415"/>
    </location>
</feature>
<dbReference type="HOGENOM" id="CLU_571882_0_0_1"/>
<dbReference type="EMBL" id="AGNK02002339">
    <property type="status" value="NOT_ANNOTATED_CDS"/>
    <property type="molecule type" value="Genomic_DNA"/>
</dbReference>
<proteinExistence type="predicted"/>
<evidence type="ECO:0000313" key="3">
    <source>
        <dbReference type="Proteomes" id="UP000004995"/>
    </source>
</evidence>
<reference evidence="2" key="2">
    <citation type="submission" date="2018-08" db="UniProtKB">
        <authorList>
            <consortium name="EnsemblPlants"/>
        </authorList>
    </citation>
    <scope>IDENTIFICATION</scope>
    <source>
        <strain evidence="2">Yugu1</strain>
    </source>
</reference>
<organism evidence="2 3">
    <name type="scientific">Setaria italica</name>
    <name type="common">Foxtail millet</name>
    <name type="synonym">Panicum italicum</name>
    <dbReference type="NCBI Taxonomy" id="4555"/>
    <lineage>
        <taxon>Eukaryota</taxon>
        <taxon>Viridiplantae</taxon>
        <taxon>Streptophyta</taxon>
        <taxon>Embryophyta</taxon>
        <taxon>Tracheophyta</taxon>
        <taxon>Spermatophyta</taxon>
        <taxon>Magnoliopsida</taxon>
        <taxon>Liliopsida</taxon>
        <taxon>Poales</taxon>
        <taxon>Poaceae</taxon>
        <taxon>PACMAD clade</taxon>
        <taxon>Panicoideae</taxon>
        <taxon>Panicodae</taxon>
        <taxon>Paniceae</taxon>
        <taxon>Cenchrinae</taxon>
        <taxon>Setaria</taxon>
    </lineage>
</organism>
<dbReference type="Gramene" id="KQL10216">
    <property type="protein sequence ID" value="KQL10216"/>
    <property type="gene ID" value="SETIT_008841mg"/>
</dbReference>
<dbReference type="OMA" id="FECKAKI"/>
<dbReference type="Proteomes" id="UP000004995">
    <property type="component" value="Unassembled WGS sequence"/>
</dbReference>
<keyword evidence="3" id="KW-1185">Reference proteome</keyword>
<dbReference type="InParanoid" id="K3Y3Q3"/>
<accession>K3Y3Q3</accession>
<name>K3Y3Q3_SETIT</name>